<feature type="domain" description="Major facilitator superfamily (MFS) profile" evidence="8">
    <location>
        <begin position="1"/>
        <end position="397"/>
    </location>
</feature>
<evidence type="ECO:0000259" key="8">
    <source>
        <dbReference type="PROSITE" id="PS50850"/>
    </source>
</evidence>
<sequence length="414" mass="42486">MINAINAAGNGLVLPLLVVYLHEMRGLSLAVATSAIAATSLGALVGAPLAGWASDRFGRVHAVWAALVCAAVGSLGYALCETPYTALAAGLAQGLGIGGAITWNALIADLVPKAHWSVLFSADFAVTNAVMGLGGLIGGLLAGLTHSLVVFQVLFVLDAVSFLTTGWLVSRELRGGRQASAGGPGAEPASADEEKPSSGYLGVLRNRWFVGLLLAVFALYTIGYSQLNSGMPAMLLVGSRFGTTQLGVLYAVNTAAVVTVQFALLGRIRDFTPRIALTLLAGSWAAFWLLILAVTGLGRGWFALSVGAAAMVVFAAGESLLAATGPTLVNSWADKSNRGRFNAAYGFASSLGFTVGPLLSGRLTQGGHGSGMVLGFCLALALLGLVLFCTRLLPSTSLSKLENRPPAAEQPAEV</sequence>
<feature type="transmembrane region" description="Helical" evidence="7">
    <location>
        <begin position="208"/>
        <end position="227"/>
    </location>
</feature>
<dbReference type="Pfam" id="PF07690">
    <property type="entry name" value="MFS_1"/>
    <property type="match status" value="1"/>
</dbReference>
<keyword evidence="5 7" id="KW-1133">Transmembrane helix</keyword>
<feature type="transmembrane region" description="Helical" evidence="7">
    <location>
        <begin position="341"/>
        <end position="360"/>
    </location>
</feature>
<dbReference type="PANTHER" id="PTHR23517:SF2">
    <property type="entry name" value="MULTIDRUG RESISTANCE PROTEIN MDTH"/>
    <property type="match status" value="1"/>
</dbReference>
<comment type="caution">
    <text evidence="9">The sequence shown here is derived from an EMBL/GenBank/DDBJ whole genome shotgun (WGS) entry which is preliminary data.</text>
</comment>
<dbReference type="InterPro" id="IPR050171">
    <property type="entry name" value="MFS_Transporters"/>
</dbReference>
<feature type="transmembrane region" description="Helical" evidence="7">
    <location>
        <begin position="27"/>
        <end position="50"/>
    </location>
</feature>
<dbReference type="SUPFAM" id="SSF103473">
    <property type="entry name" value="MFS general substrate transporter"/>
    <property type="match status" value="1"/>
</dbReference>
<evidence type="ECO:0000256" key="1">
    <source>
        <dbReference type="ARBA" id="ARBA00004651"/>
    </source>
</evidence>
<evidence type="ECO:0000256" key="4">
    <source>
        <dbReference type="ARBA" id="ARBA00022692"/>
    </source>
</evidence>
<dbReference type="RefSeq" id="WP_366088359.1">
    <property type="nucleotide sequence ID" value="NZ_JBFASG010000013.1"/>
</dbReference>
<dbReference type="InterPro" id="IPR011701">
    <property type="entry name" value="MFS"/>
</dbReference>
<keyword evidence="3" id="KW-1003">Cell membrane</keyword>
<feature type="transmembrane region" description="Helical" evidence="7">
    <location>
        <begin position="247"/>
        <end position="265"/>
    </location>
</feature>
<comment type="subcellular location">
    <subcellularLocation>
        <location evidence="1">Cell membrane</location>
        <topology evidence="1">Multi-pass membrane protein</topology>
    </subcellularLocation>
</comment>
<evidence type="ECO:0000256" key="5">
    <source>
        <dbReference type="ARBA" id="ARBA00022989"/>
    </source>
</evidence>
<keyword evidence="2" id="KW-0813">Transport</keyword>
<dbReference type="Gene3D" id="1.20.1250.20">
    <property type="entry name" value="MFS general substrate transporter like domains"/>
    <property type="match status" value="1"/>
</dbReference>
<feature type="transmembrane region" description="Helical" evidence="7">
    <location>
        <begin position="277"/>
        <end position="295"/>
    </location>
</feature>
<evidence type="ECO:0000256" key="2">
    <source>
        <dbReference type="ARBA" id="ARBA00022448"/>
    </source>
</evidence>
<feature type="transmembrane region" description="Helical" evidence="7">
    <location>
        <begin position="62"/>
        <end position="79"/>
    </location>
</feature>
<proteinExistence type="predicted"/>
<evidence type="ECO:0000256" key="3">
    <source>
        <dbReference type="ARBA" id="ARBA00022475"/>
    </source>
</evidence>
<evidence type="ECO:0000313" key="9">
    <source>
        <dbReference type="EMBL" id="MEV4924336.1"/>
    </source>
</evidence>
<dbReference type="InterPro" id="IPR036259">
    <property type="entry name" value="MFS_trans_sf"/>
</dbReference>
<feature type="transmembrane region" description="Helical" evidence="7">
    <location>
        <begin position="85"/>
        <end position="106"/>
    </location>
</feature>
<keyword evidence="4 7" id="KW-0812">Transmembrane</keyword>
<evidence type="ECO:0000256" key="6">
    <source>
        <dbReference type="ARBA" id="ARBA00023136"/>
    </source>
</evidence>
<accession>A0ABV3IV43</accession>
<dbReference type="EMBL" id="JBFASG010000013">
    <property type="protein sequence ID" value="MEV4924336.1"/>
    <property type="molecule type" value="Genomic_DNA"/>
</dbReference>
<evidence type="ECO:0000256" key="7">
    <source>
        <dbReference type="SAM" id="Phobius"/>
    </source>
</evidence>
<feature type="transmembrane region" description="Helical" evidence="7">
    <location>
        <begin position="372"/>
        <end position="394"/>
    </location>
</feature>
<reference evidence="9 10" key="1">
    <citation type="submission" date="2024-06" db="EMBL/GenBank/DDBJ databases">
        <title>The Natural Products Discovery Center: Release of the First 8490 Sequenced Strains for Exploring Actinobacteria Biosynthetic Diversity.</title>
        <authorList>
            <person name="Kalkreuter E."/>
            <person name="Kautsar S.A."/>
            <person name="Yang D."/>
            <person name="Bader C.D."/>
            <person name="Teijaro C.N."/>
            <person name="Fluegel L."/>
            <person name="Davis C.M."/>
            <person name="Simpson J.R."/>
            <person name="Lauterbach L."/>
            <person name="Steele A.D."/>
            <person name="Gui C."/>
            <person name="Meng S."/>
            <person name="Li G."/>
            <person name="Viehrig K."/>
            <person name="Ye F."/>
            <person name="Su P."/>
            <person name="Kiefer A.F."/>
            <person name="Nichols A."/>
            <person name="Cepeda A.J."/>
            <person name="Yan W."/>
            <person name="Fan B."/>
            <person name="Jiang Y."/>
            <person name="Adhikari A."/>
            <person name="Zheng C.-J."/>
            <person name="Schuster L."/>
            <person name="Cowan T.M."/>
            <person name="Smanski M.J."/>
            <person name="Chevrette M.G."/>
            <person name="De Carvalho L.P.S."/>
            <person name="Shen B."/>
        </authorList>
    </citation>
    <scope>NUCLEOTIDE SEQUENCE [LARGE SCALE GENOMIC DNA]</scope>
    <source>
        <strain evidence="9 10">NPDC053791</strain>
    </source>
</reference>
<name>A0ABV3IV43_9ACTN</name>
<evidence type="ECO:0000313" key="10">
    <source>
        <dbReference type="Proteomes" id="UP001552479"/>
    </source>
</evidence>
<dbReference type="Proteomes" id="UP001552479">
    <property type="component" value="Unassembled WGS sequence"/>
</dbReference>
<protein>
    <submittedName>
        <fullName evidence="9">MFS transporter</fullName>
    </submittedName>
</protein>
<feature type="transmembrane region" description="Helical" evidence="7">
    <location>
        <begin position="301"/>
        <end position="329"/>
    </location>
</feature>
<dbReference type="PROSITE" id="PS50850">
    <property type="entry name" value="MFS"/>
    <property type="match status" value="1"/>
</dbReference>
<gene>
    <name evidence="9" type="ORF">AB0L03_16065</name>
</gene>
<dbReference type="PANTHER" id="PTHR23517">
    <property type="entry name" value="RESISTANCE PROTEIN MDTM, PUTATIVE-RELATED-RELATED"/>
    <property type="match status" value="1"/>
</dbReference>
<feature type="transmembrane region" description="Helical" evidence="7">
    <location>
        <begin position="148"/>
        <end position="169"/>
    </location>
</feature>
<dbReference type="InterPro" id="IPR020846">
    <property type="entry name" value="MFS_dom"/>
</dbReference>
<feature type="transmembrane region" description="Helical" evidence="7">
    <location>
        <begin position="118"/>
        <end position="142"/>
    </location>
</feature>
<keyword evidence="6 7" id="KW-0472">Membrane</keyword>
<keyword evidence="10" id="KW-1185">Reference proteome</keyword>
<organism evidence="9 10">
    <name type="scientific">Streptomyces roseoverticillatus</name>
    <dbReference type="NCBI Taxonomy" id="66429"/>
    <lineage>
        <taxon>Bacteria</taxon>
        <taxon>Bacillati</taxon>
        <taxon>Actinomycetota</taxon>
        <taxon>Actinomycetes</taxon>
        <taxon>Kitasatosporales</taxon>
        <taxon>Streptomycetaceae</taxon>
        <taxon>Streptomyces</taxon>
    </lineage>
</organism>